<feature type="region of interest" description="Disordered" evidence="1">
    <location>
        <begin position="213"/>
        <end position="232"/>
    </location>
</feature>
<reference evidence="3 4" key="1">
    <citation type="journal article" date="2019" name="Int. J. Syst. Evol. Microbiol.">
        <title>The Global Catalogue of Microorganisms (GCM) 10K type strain sequencing project: providing services to taxonomists for standard genome sequencing and annotation.</title>
        <authorList>
            <consortium name="The Broad Institute Genomics Platform"/>
            <consortium name="The Broad Institute Genome Sequencing Center for Infectious Disease"/>
            <person name="Wu L."/>
            <person name="Ma J."/>
        </authorList>
    </citation>
    <scope>NUCLEOTIDE SEQUENCE [LARGE SCALE GENOMIC DNA]</scope>
    <source>
        <strain evidence="3 4">CGMCC 1.3239</strain>
    </source>
</reference>
<accession>A0ABD5SBB8</accession>
<dbReference type="Proteomes" id="UP001596442">
    <property type="component" value="Unassembled WGS sequence"/>
</dbReference>
<organism evidence="3 4">
    <name type="scientific">Halorubrum tibetense</name>
    <dbReference type="NCBI Taxonomy" id="175631"/>
    <lineage>
        <taxon>Archaea</taxon>
        <taxon>Methanobacteriati</taxon>
        <taxon>Methanobacteriota</taxon>
        <taxon>Stenosarchaea group</taxon>
        <taxon>Halobacteria</taxon>
        <taxon>Halobacteriales</taxon>
        <taxon>Haloferacaceae</taxon>
        <taxon>Halorubrum</taxon>
    </lineage>
</organism>
<feature type="compositionally biased region" description="Acidic residues" evidence="1">
    <location>
        <begin position="215"/>
        <end position="232"/>
    </location>
</feature>
<evidence type="ECO:0000313" key="3">
    <source>
        <dbReference type="EMBL" id="MFC6754057.1"/>
    </source>
</evidence>
<dbReference type="InterPro" id="IPR017946">
    <property type="entry name" value="PLC-like_Pdiesterase_TIM-brl"/>
</dbReference>
<name>A0ABD5SBB8_9EURY</name>
<dbReference type="RefSeq" id="WP_379782209.1">
    <property type="nucleotide sequence ID" value="NZ_JBHSWW010000186.1"/>
</dbReference>
<dbReference type="Gene3D" id="3.20.20.190">
    <property type="entry name" value="Phosphatidylinositol (PI) phosphodiesterase"/>
    <property type="match status" value="1"/>
</dbReference>
<feature type="domain" description="GP-PDE" evidence="2">
    <location>
        <begin position="26"/>
        <end position="279"/>
    </location>
</feature>
<dbReference type="SUPFAM" id="SSF51695">
    <property type="entry name" value="PLC-like phosphodiesterases"/>
    <property type="match status" value="1"/>
</dbReference>
<dbReference type="PANTHER" id="PTHR46211:SF14">
    <property type="entry name" value="GLYCEROPHOSPHODIESTER PHOSPHODIESTERASE"/>
    <property type="match status" value="1"/>
</dbReference>
<keyword evidence="4" id="KW-1185">Reference proteome</keyword>
<evidence type="ECO:0000313" key="4">
    <source>
        <dbReference type="Proteomes" id="UP001596442"/>
    </source>
</evidence>
<dbReference type="PROSITE" id="PS51704">
    <property type="entry name" value="GP_PDE"/>
    <property type="match status" value="1"/>
</dbReference>
<sequence>MPLAPDRDRSRLPIPSFLLDTPPGGVFRLGHRGCCGQYPENTVAAVEAAAPHVDAVEVDVRACGSGELVVFHDETLDRVTAGSGRVDETPFATIRNLDVLGSGEPIPTLDDLLDAMAALPDPPALDVEIKSSESETSRVAAAVVAKCAAADVDVFYSSFHEPILREIRSADPDASLAVVCSERPRDALDLADAVDAVAVHPWKALILDSDATDGASDETVDETSDETSDETVDTDVELVTAAHDRGLVVNAWSGETATEIRQLRAAGVDGVIADRWDVF</sequence>
<dbReference type="PANTHER" id="PTHR46211">
    <property type="entry name" value="GLYCEROPHOSPHORYL DIESTER PHOSPHODIESTERASE"/>
    <property type="match status" value="1"/>
</dbReference>
<evidence type="ECO:0000259" key="2">
    <source>
        <dbReference type="PROSITE" id="PS51704"/>
    </source>
</evidence>
<dbReference type="AlphaFoldDB" id="A0ABD5SBB8"/>
<dbReference type="InterPro" id="IPR030395">
    <property type="entry name" value="GP_PDE_dom"/>
</dbReference>
<proteinExistence type="predicted"/>
<protein>
    <submittedName>
        <fullName evidence="3">Glycerophosphodiester phosphodiesterase</fullName>
    </submittedName>
</protein>
<dbReference type="Pfam" id="PF03009">
    <property type="entry name" value="GDPD"/>
    <property type="match status" value="1"/>
</dbReference>
<dbReference type="EMBL" id="JBHSWW010000186">
    <property type="protein sequence ID" value="MFC6754057.1"/>
    <property type="molecule type" value="Genomic_DNA"/>
</dbReference>
<evidence type="ECO:0000256" key="1">
    <source>
        <dbReference type="SAM" id="MobiDB-lite"/>
    </source>
</evidence>
<gene>
    <name evidence="3" type="ORF">ACFQEU_11380</name>
</gene>
<comment type="caution">
    <text evidence="3">The sequence shown here is derived from an EMBL/GenBank/DDBJ whole genome shotgun (WGS) entry which is preliminary data.</text>
</comment>